<name>A0A2G8RZ10_9APHY</name>
<evidence type="ECO:0000313" key="2">
    <source>
        <dbReference type="EMBL" id="PIL26558.1"/>
    </source>
</evidence>
<proteinExistence type="predicted"/>
<evidence type="ECO:0000256" key="1">
    <source>
        <dbReference type="SAM" id="MobiDB-lite"/>
    </source>
</evidence>
<dbReference type="AlphaFoldDB" id="A0A2G8RZ10"/>
<dbReference type="Gene3D" id="3.30.710.10">
    <property type="entry name" value="Potassium Channel Kv1.1, Chain A"/>
    <property type="match status" value="1"/>
</dbReference>
<feature type="region of interest" description="Disordered" evidence="1">
    <location>
        <begin position="1"/>
        <end position="48"/>
    </location>
</feature>
<gene>
    <name evidence="2" type="ORF">GSI_12316</name>
</gene>
<keyword evidence="3" id="KW-1185">Reference proteome</keyword>
<dbReference type="Proteomes" id="UP000230002">
    <property type="component" value="Unassembled WGS sequence"/>
</dbReference>
<dbReference type="EMBL" id="AYKW01000045">
    <property type="protein sequence ID" value="PIL26558.1"/>
    <property type="molecule type" value="Genomic_DNA"/>
</dbReference>
<reference evidence="2 3" key="1">
    <citation type="journal article" date="2015" name="Sci. Rep.">
        <title>Chromosome-level genome map provides insights into diverse defense mechanisms in the medicinal fungus Ganoderma sinense.</title>
        <authorList>
            <person name="Zhu Y."/>
            <person name="Xu J."/>
            <person name="Sun C."/>
            <person name="Zhou S."/>
            <person name="Xu H."/>
            <person name="Nelson D.R."/>
            <person name="Qian J."/>
            <person name="Song J."/>
            <person name="Luo H."/>
            <person name="Xiang L."/>
            <person name="Li Y."/>
            <person name="Xu Z."/>
            <person name="Ji A."/>
            <person name="Wang L."/>
            <person name="Lu S."/>
            <person name="Hayward A."/>
            <person name="Sun W."/>
            <person name="Li X."/>
            <person name="Schwartz D.C."/>
            <person name="Wang Y."/>
            <person name="Chen S."/>
        </authorList>
    </citation>
    <scope>NUCLEOTIDE SEQUENCE [LARGE SCALE GENOMIC DNA]</scope>
    <source>
        <strain evidence="2 3">ZZ0214-1</strain>
    </source>
</reference>
<accession>A0A2G8RZ10</accession>
<protein>
    <recommendedName>
        <fullName evidence="4">BTB domain-containing protein</fullName>
    </recommendedName>
</protein>
<evidence type="ECO:0008006" key="4">
    <source>
        <dbReference type="Google" id="ProtNLM"/>
    </source>
</evidence>
<sequence length="379" mass="41946">MSLASDIARRSAKRLRTSDDIDGSGSASSEANEHHTPQSADTPSRSFPRVQYGPGPLVGIKQHPEFWLDDGNLVLVANRHTAFRVYAGLLASQSEVFANMFAVASSNADEVYDGCPVVPVYDVPSDFAHFLRVLLPKESRTFYRTAKWDGLWTFDAAAAVLRLAHKYALPGLRDQALELIERHAFPGDGPVPPLLSSNSKPALAFEPVHAIAAANIARLVDRPAMRLAALYRCAALGPAVLRGWARDDGSVERLDPADLRVCMDAHAALVRERAALCATVFDDTPHGDCATRRQCQEALRRLEDAVVGMGFWSHGPGSGIVDEWGTYLWKRATDSGLCRGCYHMVETRDREERRKAWERLPEIFNVEVEGWKESLRGWL</sequence>
<comment type="caution">
    <text evidence="2">The sequence shown here is derived from an EMBL/GenBank/DDBJ whole genome shotgun (WGS) entry which is preliminary data.</text>
</comment>
<evidence type="ECO:0000313" key="3">
    <source>
        <dbReference type="Proteomes" id="UP000230002"/>
    </source>
</evidence>
<dbReference type="InterPro" id="IPR011333">
    <property type="entry name" value="SKP1/BTB/POZ_sf"/>
</dbReference>
<organism evidence="2 3">
    <name type="scientific">Ganoderma sinense ZZ0214-1</name>
    <dbReference type="NCBI Taxonomy" id="1077348"/>
    <lineage>
        <taxon>Eukaryota</taxon>
        <taxon>Fungi</taxon>
        <taxon>Dikarya</taxon>
        <taxon>Basidiomycota</taxon>
        <taxon>Agaricomycotina</taxon>
        <taxon>Agaricomycetes</taxon>
        <taxon>Polyporales</taxon>
        <taxon>Polyporaceae</taxon>
        <taxon>Ganoderma</taxon>
    </lineage>
</organism>
<dbReference type="OrthoDB" id="2800059at2759"/>